<comment type="caution">
    <text evidence="12">The sequence shown here is derived from an EMBL/GenBank/DDBJ whole genome shotgun (WGS) entry which is preliminary data.</text>
</comment>
<dbReference type="GO" id="GO:0003684">
    <property type="term" value="F:damaged DNA binding"/>
    <property type="evidence" value="ECO:0007669"/>
    <property type="project" value="InterPro"/>
</dbReference>
<organism evidence="12">
    <name type="scientific">candidate division WOR-3 bacterium</name>
    <dbReference type="NCBI Taxonomy" id="2052148"/>
    <lineage>
        <taxon>Bacteria</taxon>
        <taxon>Bacteria division WOR-3</taxon>
    </lineage>
</organism>
<dbReference type="SMART" id="SM00490">
    <property type="entry name" value="HELICc"/>
    <property type="match status" value="1"/>
</dbReference>
<dbReference type="InterPro" id="IPR005118">
    <property type="entry name" value="TRCF_C"/>
</dbReference>
<dbReference type="HAMAP" id="MF_00969">
    <property type="entry name" value="TRCF"/>
    <property type="match status" value="1"/>
</dbReference>
<dbReference type="Pfam" id="PF00271">
    <property type="entry name" value="Helicase_C"/>
    <property type="match status" value="1"/>
</dbReference>
<keyword evidence="5" id="KW-0347">Helicase</keyword>
<dbReference type="Gene3D" id="2.40.10.170">
    <property type="match status" value="1"/>
</dbReference>
<evidence type="ECO:0000256" key="6">
    <source>
        <dbReference type="ARBA" id="ARBA00022840"/>
    </source>
</evidence>
<dbReference type="InterPro" id="IPR011545">
    <property type="entry name" value="DEAD/DEAH_box_helicase_dom"/>
</dbReference>
<dbReference type="PROSITE" id="PS51194">
    <property type="entry name" value="HELICASE_CTER"/>
    <property type="match status" value="1"/>
</dbReference>
<dbReference type="SMART" id="SM01058">
    <property type="entry name" value="CarD_TRCF"/>
    <property type="match status" value="1"/>
</dbReference>
<dbReference type="Pfam" id="PF02559">
    <property type="entry name" value="CarD_TRCF_RID"/>
    <property type="match status" value="1"/>
</dbReference>
<dbReference type="SUPFAM" id="SSF143517">
    <property type="entry name" value="TRCF domain-like"/>
    <property type="match status" value="1"/>
</dbReference>
<keyword evidence="3 9" id="KW-0227">DNA damage</keyword>
<comment type="similarity">
    <text evidence="9">In the C-terminal section; belongs to the helicase family. RecG subfamily.</text>
</comment>
<evidence type="ECO:0000256" key="2">
    <source>
        <dbReference type="ARBA" id="ARBA00022741"/>
    </source>
</evidence>
<accession>A0A7C6A9Y4</accession>
<evidence type="ECO:0000256" key="8">
    <source>
        <dbReference type="ARBA" id="ARBA00023204"/>
    </source>
</evidence>
<dbReference type="InterPro" id="IPR001650">
    <property type="entry name" value="Helicase_C-like"/>
</dbReference>
<dbReference type="PROSITE" id="PS51192">
    <property type="entry name" value="HELICASE_ATP_BIND_1"/>
    <property type="match status" value="1"/>
</dbReference>
<sequence>MRNIYGSARSFLAYSLFHYYSVIFLPKDITSFEERSEEVLTLVGSDKAIAVTEETVTQIEFFNRIIQQEKLIAVIKRELINLPAPRLKHLTNLSLRLKLGDVFNRDQLTNWLFSQDYELVDLVTEPGEFAVRGSIVDVFLEKLENPVRIEFFGDEIVSIRYFDALTQCSIKPIASVEITGRKIPFSTEEPFLSIFPNHFVILLENQLDPKLTELLPRNNIVVIFAEADGDFDFGFLTPNIYLGNLSVLGAEIESSNLTYYIVVRDWHQQERLQKILGEKPHYLVTKLNGGFIAPNDGYAVLTEKEIYGAPIMRLPKRRFKGLPVDNLLTLKKGDYVVHHNYGVGIFEGTKRLKIDNQEKDFLYIRYAGAGRLYLPIENLNFLDRYIGSEERPPVLDRLGSRNWAWAKAKAQKAATDFASELIQLYAQRSITQGFRFLADTEWQAELEAAFPFQETPDQSKAWEEVKKDMESDKVMDRLICGDVGFGKTEIALRAAFKAVMAGKQVVMLVPTTILAYQHYNTFSQRLAKFPIRVEMLSRLVSPAQRKAIIEGLKNGKVDIVIGTHILLQAAKFAKDLGLLIIDEEQRFGVRQKEAIKKLKLGIDALTLTATPIPRTLYMSLVGLRDISVINTPPLGRKEIKTEVLPWDGEVIHTRIRQEIARGGQVFIVHNRIESLPKLVKKIQKLCPDLRIVSAHGRMPEHLLAKIYLDFVKGNYDILITTAIIESGIDMPKVNTIIVDHADWFGLADLHQLRGRVGRSKEQGYALFIVPETDKISPASHKRLSAILQYSKLGQGFKLALRDMEIRGIGDLLGEKQHGHITRVGFSLYVSLLKEAIAKLKGEEPIIEPDLSFDVEAYIPEEFISDSYERVAIYRRFLAAETKEEIEAIKEELIDRFAKYPPIMENLIKIALIRVLARKAGIYKIILKQNRITIIGVKTTKELIGGLDKIIEVLLRADTKWRN</sequence>
<reference evidence="12" key="1">
    <citation type="journal article" date="2020" name="mSystems">
        <title>Genome- and Community-Level Interaction Insights into Carbon Utilization and Element Cycling Functions of Hydrothermarchaeota in Hydrothermal Sediment.</title>
        <authorList>
            <person name="Zhou Z."/>
            <person name="Liu Y."/>
            <person name="Xu W."/>
            <person name="Pan J."/>
            <person name="Luo Z.H."/>
            <person name="Li M."/>
        </authorList>
    </citation>
    <scope>NUCLEOTIDE SEQUENCE [LARGE SCALE GENOMIC DNA]</scope>
    <source>
        <strain evidence="12">SpSt-876</strain>
    </source>
</reference>
<proteinExistence type="inferred from homology"/>
<dbReference type="InterPro" id="IPR027417">
    <property type="entry name" value="P-loop_NTPase"/>
</dbReference>
<dbReference type="GO" id="GO:0016787">
    <property type="term" value="F:hydrolase activity"/>
    <property type="evidence" value="ECO:0007669"/>
    <property type="project" value="UniProtKB-KW"/>
</dbReference>
<dbReference type="Gene3D" id="3.40.50.11180">
    <property type="match status" value="1"/>
</dbReference>
<dbReference type="EC" id="3.6.4.-" evidence="9"/>
<dbReference type="Gene3D" id="3.40.50.300">
    <property type="entry name" value="P-loop containing nucleotide triphosphate hydrolases"/>
    <property type="match status" value="2"/>
</dbReference>
<evidence type="ECO:0000259" key="10">
    <source>
        <dbReference type="PROSITE" id="PS51192"/>
    </source>
</evidence>
<name>A0A7C6A9Y4_UNCW3</name>
<gene>
    <name evidence="9 12" type="primary">mfd</name>
    <name evidence="12" type="ORF">ENW73_04775</name>
</gene>
<dbReference type="GO" id="GO:0006355">
    <property type="term" value="P:regulation of DNA-templated transcription"/>
    <property type="evidence" value="ECO:0007669"/>
    <property type="project" value="UniProtKB-UniRule"/>
</dbReference>
<comment type="subcellular location">
    <subcellularLocation>
        <location evidence="9">Cytoplasm</location>
    </subcellularLocation>
</comment>
<evidence type="ECO:0000256" key="5">
    <source>
        <dbReference type="ARBA" id="ARBA00022806"/>
    </source>
</evidence>
<comment type="function">
    <text evidence="9">Couples transcription and DNA repair by recognizing RNA polymerase (RNAP) stalled at DNA lesions. Mediates ATP-dependent release of RNAP and its truncated transcript from the DNA, and recruitment of nucleotide excision repair machinery to the damaged site.</text>
</comment>
<keyword evidence="1 9" id="KW-0963">Cytoplasm</keyword>
<evidence type="ECO:0000256" key="3">
    <source>
        <dbReference type="ARBA" id="ARBA00022763"/>
    </source>
</evidence>
<dbReference type="SUPFAM" id="SSF52540">
    <property type="entry name" value="P-loop containing nucleoside triphosphate hydrolases"/>
    <property type="match status" value="3"/>
</dbReference>
<dbReference type="InterPro" id="IPR003711">
    <property type="entry name" value="CarD-like/TRCF_RID"/>
</dbReference>
<dbReference type="GO" id="GO:0005737">
    <property type="term" value="C:cytoplasm"/>
    <property type="evidence" value="ECO:0007669"/>
    <property type="project" value="UniProtKB-SubCell"/>
</dbReference>
<dbReference type="Pfam" id="PF17757">
    <property type="entry name" value="UvrB_inter"/>
    <property type="match status" value="1"/>
</dbReference>
<dbReference type="SMART" id="SM00982">
    <property type="entry name" value="TRCF"/>
    <property type="match status" value="1"/>
</dbReference>
<dbReference type="PANTHER" id="PTHR47964:SF1">
    <property type="entry name" value="ATP-DEPENDENT DNA HELICASE HOMOLOG RECG, CHLOROPLASTIC"/>
    <property type="match status" value="1"/>
</dbReference>
<dbReference type="SUPFAM" id="SSF141259">
    <property type="entry name" value="CarD-like"/>
    <property type="match status" value="1"/>
</dbReference>
<keyword evidence="8 9" id="KW-0234">DNA repair</keyword>
<dbReference type="InterPro" id="IPR047112">
    <property type="entry name" value="RecG/Mfd"/>
</dbReference>
<evidence type="ECO:0000259" key="11">
    <source>
        <dbReference type="PROSITE" id="PS51194"/>
    </source>
</evidence>
<dbReference type="InterPro" id="IPR004576">
    <property type="entry name" value="Mfd"/>
</dbReference>
<dbReference type="NCBIfam" id="TIGR00580">
    <property type="entry name" value="mfd"/>
    <property type="match status" value="1"/>
</dbReference>
<comment type="similarity">
    <text evidence="9">In the N-terminal section; belongs to the UvrB family.</text>
</comment>
<dbReference type="SMART" id="SM00487">
    <property type="entry name" value="DEXDc"/>
    <property type="match status" value="1"/>
</dbReference>
<keyword evidence="2 9" id="KW-0547">Nucleotide-binding</keyword>
<evidence type="ECO:0000256" key="4">
    <source>
        <dbReference type="ARBA" id="ARBA00022801"/>
    </source>
</evidence>
<dbReference type="GO" id="GO:0005524">
    <property type="term" value="F:ATP binding"/>
    <property type="evidence" value="ECO:0007669"/>
    <property type="project" value="UniProtKB-UniRule"/>
</dbReference>
<evidence type="ECO:0000256" key="1">
    <source>
        <dbReference type="ARBA" id="ARBA00022490"/>
    </source>
</evidence>
<dbReference type="InterPro" id="IPR041471">
    <property type="entry name" value="UvrB_inter"/>
</dbReference>
<dbReference type="GO" id="GO:0003678">
    <property type="term" value="F:DNA helicase activity"/>
    <property type="evidence" value="ECO:0007669"/>
    <property type="project" value="TreeGrafter"/>
</dbReference>
<keyword evidence="7 9" id="KW-0238">DNA-binding</keyword>
<dbReference type="InterPro" id="IPR036101">
    <property type="entry name" value="CarD-like/TRCF_RID_sf"/>
</dbReference>
<dbReference type="AlphaFoldDB" id="A0A7C6A9Y4"/>
<dbReference type="EMBL" id="DTLI01000127">
    <property type="protein sequence ID" value="HHS52164.1"/>
    <property type="molecule type" value="Genomic_DNA"/>
</dbReference>
<dbReference type="InterPro" id="IPR037235">
    <property type="entry name" value="TRCF-like_C_D7"/>
</dbReference>
<dbReference type="Pfam" id="PF03461">
    <property type="entry name" value="TRCF"/>
    <property type="match status" value="1"/>
</dbReference>
<keyword evidence="6 9" id="KW-0067">ATP-binding</keyword>
<dbReference type="CDD" id="cd17991">
    <property type="entry name" value="DEXHc_TRCF"/>
    <property type="match status" value="1"/>
</dbReference>
<feature type="domain" description="Helicase ATP-binding" evidence="10">
    <location>
        <begin position="468"/>
        <end position="629"/>
    </location>
</feature>
<protein>
    <recommendedName>
        <fullName evidence="9">Transcription-repair-coupling factor</fullName>
        <shortName evidence="9">TRCF</shortName>
        <ecNumber evidence="9">3.6.4.-</ecNumber>
    </recommendedName>
</protein>
<dbReference type="Gene3D" id="3.30.2060.10">
    <property type="entry name" value="Penicillin-binding protein 1b domain"/>
    <property type="match status" value="1"/>
</dbReference>
<evidence type="ECO:0000313" key="12">
    <source>
        <dbReference type="EMBL" id="HHS52164.1"/>
    </source>
</evidence>
<evidence type="ECO:0000256" key="9">
    <source>
        <dbReference type="HAMAP-Rule" id="MF_00969"/>
    </source>
</evidence>
<keyword evidence="4 9" id="KW-0378">Hydrolase</keyword>
<dbReference type="Pfam" id="PF00270">
    <property type="entry name" value="DEAD"/>
    <property type="match status" value="1"/>
</dbReference>
<feature type="domain" description="Helicase C-terminal" evidence="11">
    <location>
        <begin position="647"/>
        <end position="804"/>
    </location>
</feature>
<dbReference type="InterPro" id="IPR014001">
    <property type="entry name" value="Helicase_ATP-bd"/>
</dbReference>
<dbReference type="Gene3D" id="3.90.1150.50">
    <property type="entry name" value="Transcription-repair-coupling factor, D7 domain"/>
    <property type="match status" value="1"/>
</dbReference>
<dbReference type="PANTHER" id="PTHR47964">
    <property type="entry name" value="ATP-DEPENDENT DNA HELICASE HOMOLOG RECG, CHLOROPLASTIC"/>
    <property type="match status" value="1"/>
</dbReference>
<evidence type="ECO:0000256" key="7">
    <source>
        <dbReference type="ARBA" id="ARBA00023125"/>
    </source>
</evidence>
<dbReference type="GO" id="GO:0000716">
    <property type="term" value="P:transcription-coupled nucleotide-excision repair, DNA damage recognition"/>
    <property type="evidence" value="ECO:0007669"/>
    <property type="project" value="UniProtKB-UniRule"/>
</dbReference>